<dbReference type="PANTHER" id="PTHR46388:SF2">
    <property type="entry name" value="NHL REPEAT-CONTAINING PROTEIN 2"/>
    <property type="match status" value="1"/>
</dbReference>
<sequence length="643" mass="67301">MFTVKNEFASGEGNPWFACRKGSACRTVTGRCPRLTRSLLVHLLLVMLACSVATAQNYPSTANSMLILFRYWDSQQQKASVSTVAGNGDLSNQNGNGASASFNFPSDVALSPDESFLVVADSRNHVIRRINKGAQGWSSNDVTVTTIAGNGQPGLADGSATTAQFQKPLGVDISPDGTWVAVADSANNRIRKVTLATGNVETIAGFTQGYQDGVGTLSKFWLPASVSFHPQGTGLAVADTNNNRIRWISLPSYSVTTKSGPTVAKSVCSLGFYQPKGACTQTGQVCSCSLVVSSSSNCQTVQYNTTICPRGSPTPSCSGTGVTCTCLAPNTGALCQTDADCTNEGRCLGIAGYANGLGKTAAYNSPQYVRVSPDGVWIYIADGQNNVIRRARVDNGDVDLYGGLPSVAGATDGVNSTDNTIYSAKLGIPVGIAIPSSNDWVYVADSQWDRVRRVGPTPFPNIASITGVLACKGGKYIVNGICYTSSPCLCNASQPDAAKAPYCADGSSPKFVQPDSAPCSCTAPNTNRLCFDTSVCTGSGACESQGTGYKDGAAESAQFNQMSGMAMTGKGDLLFIADYQNHRIRLVNCGGSCSSTTIVLNNSILITGPQGGANERRSPPATLLGMILVSVEMLVVARFFDVR</sequence>
<dbReference type="EMBL" id="HBKN01044281">
    <property type="protein sequence ID" value="CAE2333480.1"/>
    <property type="molecule type" value="Transcribed_RNA"/>
</dbReference>
<gene>
    <name evidence="1" type="ORF">GTHE00462_LOCUS34675</name>
</gene>
<dbReference type="SUPFAM" id="SSF101898">
    <property type="entry name" value="NHL repeat"/>
    <property type="match status" value="1"/>
</dbReference>
<dbReference type="PANTHER" id="PTHR46388">
    <property type="entry name" value="NHL REPEAT-CONTAINING PROTEIN 2"/>
    <property type="match status" value="1"/>
</dbReference>
<evidence type="ECO:0000313" key="1">
    <source>
        <dbReference type="EMBL" id="CAE2333480.1"/>
    </source>
</evidence>
<protein>
    <submittedName>
        <fullName evidence="1">Uncharacterized protein</fullName>
    </submittedName>
</protein>
<organism evidence="1">
    <name type="scientific">Guillardia theta</name>
    <name type="common">Cryptophyte</name>
    <name type="synonym">Cryptomonas phi</name>
    <dbReference type="NCBI Taxonomy" id="55529"/>
    <lineage>
        <taxon>Eukaryota</taxon>
        <taxon>Cryptophyceae</taxon>
        <taxon>Pyrenomonadales</taxon>
        <taxon>Geminigeraceae</taxon>
        <taxon>Guillardia</taxon>
    </lineage>
</organism>
<dbReference type="AlphaFoldDB" id="A0A7S4PGU6"/>
<reference evidence="1" key="1">
    <citation type="submission" date="2021-01" db="EMBL/GenBank/DDBJ databases">
        <authorList>
            <person name="Corre E."/>
            <person name="Pelletier E."/>
            <person name="Niang G."/>
            <person name="Scheremetjew M."/>
            <person name="Finn R."/>
            <person name="Kale V."/>
            <person name="Holt S."/>
            <person name="Cochrane G."/>
            <person name="Meng A."/>
            <person name="Brown T."/>
            <person name="Cohen L."/>
        </authorList>
    </citation>
    <scope>NUCLEOTIDE SEQUENCE</scope>
    <source>
        <strain evidence="1">CCMP 2712</strain>
    </source>
</reference>
<dbReference type="Gene3D" id="2.120.10.30">
    <property type="entry name" value="TolB, C-terminal domain"/>
    <property type="match status" value="4"/>
</dbReference>
<dbReference type="InterPro" id="IPR011042">
    <property type="entry name" value="6-blade_b-propeller_TolB-like"/>
</dbReference>
<accession>A0A7S4PGU6</accession>
<proteinExistence type="predicted"/>
<name>A0A7S4PGU6_GUITH</name>